<feature type="transmembrane region" description="Helical" evidence="1">
    <location>
        <begin position="100"/>
        <end position="125"/>
    </location>
</feature>
<sequence length="149" mass="16955">MCILCLMPWRSRSVYQACPISVRPSRHPLCQCTHAELAGIHLEEECADSTVNRSSSSNFSFFSTTTVQVESEPSPPSPCVLFDRPRWTCKPRKNRWTRGLLCLLLVIVYVVLAVAVVALAVYFFLEYNFIPIIQRSSGFIRMALQHTED</sequence>
<keyword evidence="1" id="KW-0472">Membrane</keyword>
<evidence type="ECO:0000313" key="2">
    <source>
        <dbReference type="EMBL" id="CAG6477427.1"/>
    </source>
</evidence>
<proteinExistence type="predicted"/>
<protein>
    <submittedName>
        <fullName evidence="2">(northern house mosquito) hypothetical protein</fullName>
    </submittedName>
</protein>
<dbReference type="EMBL" id="HBUE01080858">
    <property type="protein sequence ID" value="CAG6477427.1"/>
    <property type="molecule type" value="Transcribed_RNA"/>
</dbReference>
<dbReference type="AlphaFoldDB" id="A0A8D8BPZ6"/>
<accession>A0A8D8BPZ6</accession>
<reference evidence="2" key="1">
    <citation type="submission" date="2021-05" db="EMBL/GenBank/DDBJ databases">
        <authorList>
            <person name="Alioto T."/>
            <person name="Alioto T."/>
            <person name="Gomez Garrido J."/>
        </authorList>
    </citation>
    <scope>NUCLEOTIDE SEQUENCE</scope>
</reference>
<name>A0A8D8BPZ6_CULPI</name>
<organism evidence="2">
    <name type="scientific">Culex pipiens</name>
    <name type="common">House mosquito</name>
    <dbReference type="NCBI Taxonomy" id="7175"/>
    <lineage>
        <taxon>Eukaryota</taxon>
        <taxon>Metazoa</taxon>
        <taxon>Ecdysozoa</taxon>
        <taxon>Arthropoda</taxon>
        <taxon>Hexapoda</taxon>
        <taxon>Insecta</taxon>
        <taxon>Pterygota</taxon>
        <taxon>Neoptera</taxon>
        <taxon>Endopterygota</taxon>
        <taxon>Diptera</taxon>
        <taxon>Nematocera</taxon>
        <taxon>Culicoidea</taxon>
        <taxon>Culicidae</taxon>
        <taxon>Culicinae</taxon>
        <taxon>Culicini</taxon>
        <taxon>Culex</taxon>
        <taxon>Culex</taxon>
    </lineage>
</organism>
<keyword evidence="1" id="KW-0812">Transmembrane</keyword>
<evidence type="ECO:0000256" key="1">
    <source>
        <dbReference type="SAM" id="Phobius"/>
    </source>
</evidence>
<keyword evidence="1" id="KW-1133">Transmembrane helix</keyword>